<keyword evidence="3" id="KW-0670">Pyruvate</keyword>
<dbReference type="InterPro" id="IPR051626">
    <property type="entry name" value="Oxidoreductase_gamma_subunit"/>
</dbReference>
<organism evidence="3 4">
    <name type="scientific">Thioploca ingrica</name>
    <dbReference type="NCBI Taxonomy" id="40754"/>
    <lineage>
        <taxon>Bacteria</taxon>
        <taxon>Pseudomonadati</taxon>
        <taxon>Pseudomonadota</taxon>
        <taxon>Gammaproteobacteria</taxon>
        <taxon>Thiotrichales</taxon>
        <taxon>Thiotrichaceae</taxon>
        <taxon>Thioploca</taxon>
    </lineage>
</organism>
<dbReference type="GO" id="GO:0016625">
    <property type="term" value="F:oxidoreductase activity, acting on the aldehyde or oxo group of donors, iron-sulfur protein as acceptor"/>
    <property type="evidence" value="ECO:0007669"/>
    <property type="project" value="InterPro"/>
</dbReference>
<gene>
    <name evidence="3" type="ORF">THII_3694</name>
</gene>
<accession>A0A090BW50</accession>
<feature type="domain" description="Pyruvate/ketoisovalerate oxidoreductase catalytic" evidence="2">
    <location>
        <begin position="10"/>
        <end position="175"/>
    </location>
</feature>
<dbReference type="InterPro" id="IPR002869">
    <property type="entry name" value="Pyrv_flavodox_OxRed_cen"/>
</dbReference>
<evidence type="ECO:0000313" key="3">
    <source>
        <dbReference type="EMBL" id="BAP57991.1"/>
    </source>
</evidence>
<keyword evidence="1" id="KW-0560">Oxidoreductase</keyword>
<dbReference type="SUPFAM" id="SSF53323">
    <property type="entry name" value="Pyruvate-ferredoxin oxidoreductase, PFOR, domain III"/>
    <property type="match status" value="1"/>
</dbReference>
<proteinExistence type="predicted"/>
<evidence type="ECO:0000313" key="4">
    <source>
        <dbReference type="Proteomes" id="UP000031623"/>
    </source>
</evidence>
<name>A0A090BW50_9GAMM</name>
<dbReference type="Gene3D" id="3.40.920.10">
    <property type="entry name" value="Pyruvate-ferredoxin oxidoreductase, PFOR, domain III"/>
    <property type="match status" value="1"/>
</dbReference>
<dbReference type="STRING" id="40754.THII_3694"/>
<dbReference type="NCBIfam" id="TIGR02175">
    <property type="entry name" value="PorC_KorC"/>
    <property type="match status" value="1"/>
</dbReference>
<dbReference type="InterPro" id="IPR019752">
    <property type="entry name" value="Pyrv/ketoisovalerate_OxRed_cat"/>
</dbReference>
<sequence length="193" mass="21034">MIEIRIHGRGGQGNVVAAYLLAMAAFEEGRFGQAFPNFGAERRGAPVMAFVRIADKPIQRRNQVLHPEFLIIQDQALLKIPGVTDGLLPHGKILVNSNLTSTELSNQIGKEIITLPASTLAKKILGRPVPNTALLAAFFALTQLLSQESLAQVLKKRFKGEILEKNLQLIQQAVEQVAVGQWKQAEVSHVASA</sequence>
<dbReference type="KEGG" id="tig:THII_3694"/>
<dbReference type="HOGENOM" id="CLU_087284_2_0_6"/>
<evidence type="ECO:0000259" key="2">
    <source>
        <dbReference type="Pfam" id="PF01558"/>
    </source>
</evidence>
<dbReference type="PANTHER" id="PTHR43366">
    <property type="entry name" value="PYRUVATE SYNTHASE SUBUNIT PORC"/>
    <property type="match status" value="1"/>
</dbReference>
<evidence type="ECO:0000256" key="1">
    <source>
        <dbReference type="ARBA" id="ARBA00023002"/>
    </source>
</evidence>
<dbReference type="AlphaFoldDB" id="A0A090BW50"/>
<protein>
    <submittedName>
        <fullName evidence="3">Pyruvate:ferredoxin oxidoreductase, gamma subunit</fullName>
    </submittedName>
</protein>
<dbReference type="EMBL" id="AP014633">
    <property type="protein sequence ID" value="BAP57991.1"/>
    <property type="molecule type" value="Genomic_DNA"/>
</dbReference>
<dbReference type="Proteomes" id="UP000031623">
    <property type="component" value="Chromosome"/>
</dbReference>
<dbReference type="OrthoDB" id="9794954at2"/>
<keyword evidence="4" id="KW-1185">Reference proteome</keyword>
<reference evidence="3 4" key="1">
    <citation type="journal article" date="2014" name="ISME J.">
        <title>Ecophysiology of Thioploca ingrica as revealed by the complete genome sequence supplemented with proteomic evidence.</title>
        <authorList>
            <person name="Kojima H."/>
            <person name="Ogura Y."/>
            <person name="Yamamoto N."/>
            <person name="Togashi T."/>
            <person name="Mori H."/>
            <person name="Watanabe T."/>
            <person name="Nemoto F."/>
            <person name="Kurokawa K."/>
            <person name="Hayashi T."/>
            <person name="Fukui M."/>
        </authorList>
    </citation>
    <scope>NUCLEOTIDE SEQUENCE [LARGE SCALE GENOMIC DNA]</scope>
</reference>
<dbReference type="PANTHER" id="PTHR43366:SF1">
    <property type="entry name" value="PYRUVATE SYNTHASE SUBUNIT PORC"/>
    <property type="match status" value="1"/>
</dbReference>
<dbReference type="InterPro" id="IPR011894">
    <property type="entry name" value="PorC_KorC"/>
</dbReference>
<dbReference type="Pfam" id="PF01558">
    <property type="entry name" value="POR"/>
    <property type="match status" value="1"/>
</dbReference>